<name>A0ABM0LXE3_SACKO</name>
<evidence type="ECO:0000313" key="6">
    <source>
        <dbReference type="Proteomes" id="UP000694865"/>
    </source>
</evidence>
<dbReference type="InterPro" id="IPR036396">
    <property type="entry name" value="Cyt_P450_sf"/>
</dbReference>
<sequence>MFSTILLILLILMLLITWVTIRHYKAPCKNFPPGPWGLPLLGSSAYFSKHIYKTMWELSKKYGSVYSVKMGPDCRVIVVGSDAIKECLVKKGNDYADRPPLWVFQLSNPHAYGITSARFDDAFQRRRRFCHTTLRGLGFGKTSFESKITEEISVLLDHFKRKLDIPLEVKDIINRSVSNIICSITFGKRFEYTDPEFIYMIDTMHKWFAMIQKIFRLNAMAFLRPFYKNEINHCANLGKNLHRFCRQQIDDHHAKFNEDNIRDFIDTYLAEAQKRHNSDGFCDEDLQSVLVDLFVAGTETTATTLNWALLLMILHPSIQEKVFHEIKENVGMNRLPKLDDRKHLPYTEATLLEIQRFACIAPYTLSHSALTDSTLCGYNIPKGMVVLLILWSLHHDPKLWPEPNKFDPNRFYDASTGTVIKHESFMPFSAGRRMCMGEQLAKHELFLYFSSMMQQFQSVKNHQLLINLFKSKQSLEEAKLIIP</sequence>
<keyword evidence="4" id="KW-0503">Monooxygenase</keyword>
<dbReference type="PRINTS" id="PR00385">
    <property type="entry name" value="P450"/>
</dbReference>
<keyword evidence="2 4" id="KW-0479">Metal-binding</keyword>
<dbReference type="RefSeq" id="XP_006812434.1">
    <property type="nucleotide sequence ID" value="XM_006812371.1"/>
</dbReference>
<dbReference type="Proteomes" id="UP000694865">
    <property type="component" value="Unplaced"/>
</dbReference>
<dbReference type="PANTHER" id="PTHR24300">
    <property type="entry name" value="CYTOCHROME P450 508A4-RELATED"/>
    <property type="match status" value="1"/>
</dbReference>
<evidence type="ECO:0000313" key="7">
    <source>
        <dbReference type="RefSeq" id="XP_006812434.1"/>
    </source>
</evidence>
<evidence type="ECO:0000256" key="4">
    <source>
        <dbReference type="RuleBase" id="RU000461"/>
    </source>
</evidence>
<reference evidence="7" key="1">
    <citation type="submission" date="2025-08" db="UniProtKB">
        <authorList>
            <consortium name="RefSeq"/>
        </authorList>
    </citation>
    <scope>IDENTIFICATION</scope>
    <source>
        <tissue evidence="7">Testes</tissue>
    </source>
</reference>
<feature type="chain" id="PRO_5047157945" evidence="5">
    <location>
        <begin position="22"/>
        <end position="483"/>
    </location>
</feature>
<dbReference type="Pfam" id="PF00067">
    <property type="entry name" value="p450"/>
    <property type="match status" value="1"/>
</dbReference>
<keyword evidence="5" id="KW-0732">Signal</keyword>
<dbReference type="Gene3D" id="1.10.630.10">
    <property type="entry name" value="Cytochrome P450"/>
    <property type="match status" value="1"/>
</dbReference>
<dbReference type="InterPro" id="IPR001128">
    <property type="entry name" value="Cyt_P450"/>
</dbReference>
<dbReference type="GeneID" id="102803428"/>
<accession>A0ABM0LXE3</accession>
<dbReference type="PROSITE" id="PS00086">
    <property type="entry name" value="CYTOCHROME_P450"/>
    <property type="match status" value="1"/>
</dbReference>
<gene>
    <name evidence="7" type="primary">LOC102803428</name>
</gene>
<keyword evidence="3 4" id="KW-0408">Iron</keyword>
<dbReference type="InterPro" id="IPR017972">
    <property type="entry name" value="Cyt_P450_CS"/>
</dbReference>
<proteinExistence type="inferred from homology"/>
<dbReference type="PANTHER" id="PTHR24300:SF403">
    <property type="entry name" value="CYTOCHROME P450 306A1"/>
    <property type="match status" value="1"/>
</dbReference>
<feature type="signal peptide" evidence="5">
    <location>
        <begin position="1"/>
        <end position="21"/>
    </location>
</feature>
<keyword evidence="4" id="KW-0349">Heme</keyword>
<protein>
    <submittedName>
        <fullName evidence="7">Cytochrome P450 2U1-like</fullName>
    </submittedName>
</protein>
<dbReference type="InterPro" id="IPR050182">
    <property type="entry name" value="Cytochrome_P450_fam2"/>
</dbReference>
<organism evidence="6 7">
    <name type="scientific">Saccoglossus kowalevskii</name>
    <name type="common">Acorn worm</name>
    <dbReference type="NCBI Taxonomy" id="10224"/>
    <lineage>
        <taxon>Eukaryota</taxon>
        <taxon>Metazoa</taxon>
        <taxon>Hemichordata</taxon>
        <taxon>Enteropneusta</taxon>
        <taxon>Harrimaniidae</taxon>
        <taxon>Saccoglossus</taxon>
    </lineage>
</organism>
<dbReference type="SUPFAM" id="SSF48264">
    <property type="entry name" value="Cytochrome P450"/>
    <property type="match status" value="1"/>
</dbReference>
<dbReference type="PRINTS" id="PR00463">
    <property type="entry name" value="EP450I"/>
</dbReference>
<keyword evidence="6" id="KW-1185">Reference proteome</keyword>
<dbReference type="InterPro" id="IPR002401">
    <property type="entry name" value="Cyt_P450_E_grp-I"/>
</dbReference>
<evidence type="ECO:0000256" key="3">
    <source>
        <dbReference type="ARBA" id="ARBA00023004"/>
    </source>
</evidence>
<keyword evidence="4" id="KW-0560">Oxidoreductase</keyword>
<comment type="similarity">
    <text evidence="1 4">Belongs to the cytochrome P450 family.</text>
</comment>
<evidence type="ECO:0000256" key="2">
    <source>
        <dbReference type="ARBA" id="ARBA00022723"/>
    </source>
</evidence>
<evidence type="ECO:0000256" key="1">
    <source>
        <dbReference type="ARBA" id="ARBA00010617"/>
    </source>
</evidence>
<evidence type="ECO:0000256" key="5">
    <source>
        <dbReference type="SAM" id="SignalP"/>
    </source>
</evidence>